<dbReference type="GO" id="GO:0050201">
    <property type="term" value="F:fucokinase activity"/>
    <property type="evidence" value="ECO:0007669"/>
    <property type="project" value="TreeGrafter"/>
</dbReference>
<keyword evidence="1 4" id="KW-0808">Transferase</keyword>
<dbReference type="Pfam" id="PF01704">
    <property type="entry name" value="UDPGP"/>
    <property type="match status" value="1"/>
</dbReference>
<name>A0A5B9WB47_9BACT</name>
<dbReference type="KEGG" id="agv:OJF2_56970"/>
<dbReference type="InterPro" id="IPR052203">
    <property type="entry name" value="GHMP_Kinase-Related"/>
</dbReference>
<evidence type="ECO:0000256" key="2">
    <source>
        <dbReference type="ARBA" id="ARBA00022695"/>
    </source>
</evidence>
<keyword evidence="3" id="KW-0418">Kinase</keyword>
<dbReference type="InterPro" id="IPR029044">
    <property type="entry name" value="Nucleotide-diphossugar_trans"/>
</dbReference>
<sequence length="1128" mass="124163">MSQLGRLLIETITSSEPALRDRSVLSMARGASLGERLEACEALEAFRQRCTNLYERVRASLFLHALYRYEIQEDPGVRTAGLIPFDGFTDVMQRRYERAIAVFRRALNDGGPDGAICSALANAYDQVAFQTLADQVRKSVRSCAGNRWMFRVGGVDEHPLRIHPRLLERAGRDDAFPILVERTPVRLDLSHSGWSDIFFLGMDYPEGARVLNISVDLGVHGRDDAAKPPIETRLRVIDEPILRLTSIDLAACKDVETLDELFNFGNDYLALVKAGVIASGLIPPSLEGTDIPLASLLGAVIRPGLGLEVVSKVNDIPKGSRLAVSTNLLASLITALMRATGQTKQLTGGLQLDEARVAVARAILGEWLGGSGGGWQDSGGIFPGVKLIRGVPAVEGDPEWEVSRGRLLPEHRLIGHQGQGESAASGAGELSAGGFQDQLARSLILIHGGMAQNVGAILNMVTSKYLLRNEAEWEARQEALGIFSRVVAAVESADIRELGRSTTANWEGPLKRIIPWVSNAFTEAIIAMAREELGEDFWGFLMLGGMSGGGMAFFVAPHRHGQFQERVRDLMRSAKAQLDDALPFAMEPVVYDFRINPRGSWAEIEDGKAAMMPARYYALQIPRMIGAGREAHSPLRKADVDRFASQSREAAELLAVFRTTVNHLFPVTRAAGDDSAARWDEQAEEIRRENGFDSVQHERLRADLQRGRIGLARNRLPVDLEILDVEDSDLVPAHLPTSGEVWESGEAAIARGEVAVVTLAAGVGSRWTTGAGVVKAVNPFVTMAGRHRSFLEIHLAKTRALMRRYGAAIPHVVTTSYLTHSAIERHLGASRNYGHPGPVFLSRGQSIGQRLVPMTRDLTFLWEEATHETLDENKQKVREAGRRAILDWARSKGEGADYTDNVPLQRFNPPGHFYEVPNLLRNGLLGRLIGEYPRLKWLLVHNIDTLGAMPDPGILGMLLERPSTLGFEVIPRRMDDRGGGLARVAGRLRLLEGLAQPREETEFALRYYNTLTTWVSIDGLLETLQLSRDDLLSNPEKVAVAVRNLASRVPTYVTIKDVKRRWGHGQEDVFPVAQFEKLWGDLTSLPDLSCSFLSVRRARGQQLKDAAQLDSWANDGSAAFVESLCDFS</sequence>
<dbReference type="RefSeq" id="WP_148596713.1">
    <property type="nucleotide sequence ID" value="NZ_CP042997.1"/>
</dbReference>
<reference evidence="4 5" key="1">
    <citation type="submission" date="2019-08" db="EMBL/GenBank/DDBJ databases">
        <title>Deep-cultivation of Planctomycetes and their phenomic and genomic characterization uncovers novel biology.</title>
        <authorList>
            <person name="Wiegand S."/>
            <person name="Jogler M."/>
            <person name="Boedeker C."/>
            <person name="Pinto D."/>
            <person name="Vollmers J."/>
            <person name="Rivas-Marin E."/>
            <person name="Kohn T."/>
            <person name="Peeters S.H."/>
            <person name="Heuer A."/>
            <person name="Rast P."/>
            <person name="Oberbeckmann S."/>
            <person name="Bunk B."/>
            <person name="Jeske O."/>
            <person name="Meyerdierks A."/>
            <person name="Storesund J.E."/>
            <person name="Kallscheuer N."/>
            <person name="Luecker S."/>
            <person name="Lage O.M."/>
            <person name="Pohl T."/>
            <person name="Merkel B.J."/>
            <person name="Hornburger P."/>
            <person name="Mueller R.-W."/>
            <person name="Bruemmer F."/>
            <person name="Labrenz M."/>
            <person name="Spormann A.M."/>
            <person name="Op den Camp H."/>
            <person name="Overmann J."/>
            <person name="Amann R."/>
            <person name="Jetten M.S.M."/>
            <person name="Mascher T."/>
            <person name="Medema M.H."/>
            <person name="Devos D.P."/>
            <person name="Kaster A.-K."/>
            <person name="Ovreas L."/>
            <person name="Rohde M."/>
            <person name="Galperin M.Y."/>
            <person name="Jogler C."/>
        </authorList>
    </citation>
    <scope>NUCLEOTIDE SEQUENCE [LARGE SCALE GENOMIC DNA]</scope>
    <source>
        <strain evidence="4 5">OJF2</strain>
    </source>
</reference>
<evidence type="ECO:0000256" key="1">
    <source>
        <dbReference type="ARBA" id="ARBA00022679"/>
    </source>
</evidence>
<dbReference type="InterPro" id="IPR002618">
    <property type="entry name" value="UDPGP_fam"/>
</dbReference>
<dbReference type="Gene3D" id="3.30.70.890">
    <property type="entry name" value="GHMP kinase, C-terminal domain"/>
    <property type="match status" value="1"/>
</dbReference>
<dbReference type="Proteomes" id="UP000324233">
    <property type="component" value="Chromosome"/>
</dbReference>
<dbReference type="InterPro" id="IPR036554">
    <property type="entry name" value="GHMP_kinase_C_sf"/>
</dbReference>
<evidence type="ECO:0000313" key="5">
    <source>
        <dbReference type="Proteomes" id="UP000324233"/>
    </source>
</evidence>
<dbReference type="Gene3D" id="3.30.230.10">
    <property type="match status" value="1"/>
</dbReference>
<dbReference type="GO" id="GO:0070569">
    <property type="term" value="F:uridylyltransferase activity"/>
    <property type="evidence" value="ECO:0007669"/>
    <property type="project" value="InterPro"/>
</dbReference>
<dbReference type="SUPFAM" id="SSF53448">
    <property type="entry name" value="Nucleotide-diphospho-sugar transferases"/>
    <property type="match status" value="1"/>
</dbReference>
<keyword evidence="2 4" id="KW-0548">Nucleotidyltransferase</keyword>
<dbReference type="GO" id="GO:0042352">
    <property type="term" value="P:GDP-L-fucose salvage"/>
    <property type="evidence" value="ECO:0007669"/>
    <property type="project" value="TreeGrafter"/>
</dbReference>
<dbReference type="PANTHER" id="PTHR32463:SF0">
    <property type="entry name" value="L-FUCOSE KINASE"/>
    <property type="match status" value="1"/>
</dbReference>
<dbReference type="Gene3D" id="3.90.550.10">
    <property type="entry name" value="Spore Coat Polysaccharide Biosynthesis Protein SpsA, Chain A"/>
    <property type="match status" value="1"/>
</dbReference>
<evidence type="ECO:0000256" key="3">
    <source>
        <dbReference type="ARBA" id="ARBA00022777"/>
    </source>
</evidence>
<evidence type="ECO:0000313" key="4">
    <source>
        <dbReference type="EMBL" id="QEH37110.1"/>
    </source>
</evidence>
<dbReference type="PANTHER" id="PTHR32463">
    <property type="entry name" value="L-FUCOSE KINASE"/>
    <property type="match status" value="1"/>
</dbReference>
<protein>
    <submittedName>
        <fullName evidence="4">UTP--glucose-1-phosphate uridylyltransferase</fullName>
    </submittedName>
</protein>
<dbReference type="OrthoDB" id="9804758at2"/>
<organism evidence="4 5">
    <name type="scientific">Aquisphaera giovannonii</name>
    <dbReference type="NCBI Taxonomy" id="406548"/>
    <lineage>
        <taxon>Bacteria</taxon>
        <taxon>Pseudomonadati</taxon>
        <taxon>Planctomycetota</taxon>
        <taxon>Planctomycetia</taxon>
        <taxon>Isosphaerales</taxon>
        <taxon>Isosphaeraceae</taxon>
        <taxon>Aquisphaera</taxon>
    </lineage>
</organism>
<dbReference type="EMBL" id="CP042997">
    <property type="protein sequence ID" value="QEH37110.1"/>
    <property type="molecule type" value="Genomic_DNA"/>
</dbReference>
<gene>
    <name evidence="4" type="ORF">OJF2_56970</name>
</gene>
<accession>A0A5B9WB47</accession>
<proteinExistence type="predicted"/>
<dbReference type="InterPro" id="IPR014721">
    <property type="entry name" value="Ribsml_uS5_D2-typ_fold_subgr"/>
</dbReference>
<dbReference type="AlphaFoldDB" id="A0A5B9WB47"/>
<keyword evidence="5" id="KW-1185">Reference proteome</keyword>